<dbReference type="EMBL" id="BGZK01001409">
    <property type="protein sequence ID" value="GBP79314.1"/>
    <property type="molecule type" value="Genomic_DNA"/>
</dbReference>
<comment type="caution">
    <text evidence="2">The sequence shown here is derived from an EMBL/GenBank/DDBJ whole genome shotgun (WGS) entry which is preliminary data.</text>
</comment>
<keyword evidence="3" id="KW-1185">Reference proteome</keyword>
<feature type="compositionally biased region" description="Basic residues" evidence="1">
    <location>
        <begin position="75"/>
        <end position="89"/>
    </location>
</feature>
<sequence>MIYKGGNKTTSGDDPAVKIAPGPRAIKKRDVVARRGNCRPPPRGRRARPAACGPAPGRSREAEHVRDKNDERRPKDRQRTRHKYGRNKYRAGEGGAGAGAAAYKSRFITINKSKGP</sequence>
<evidence type="ECO:0000313" key="3">
    <source>
        <dbReference type="Proteomes" id="UP000299102"/>
    </source>
</evidence>
<accession>A0A4C1YWV9</accession>
<evidence type="ECO:0000313" key="2">
    <source>
        <dbReference type="EMBL" id="GBP79314.1"/>
    </source>
</evidence>
<dbReference type="AlphaFoldDB" id="A0A4C1YWV9"/>
<feature type="compositionally biased region" description="Basic and acidic residues" evidence="1">
    <location>
        <begin position="58"/>
        <end position="74"/>
    </location>
</feature>
<proteinExistence type="predicted"/>
<dbReference type="Proteomes" id="UP000299102">
    <property type="component" value="Unassembled WGS sequence"/>
</dbReference>
<organism evidence="2 3">
    <name type="scientific">Eumeta variegata</name>
    <name type="common">Bagworm moth</name>
    <name type="synonym">Eumeta japonica</name>
    <dbReference type="NCBI Taxonomy" id="151549"/>
    <lineage>
        <taxon>Eukaryota</taxon>
        <taxon>Metazoa</taxon>
        <taxon>Ecdysozoa</taxon>
        <taxon>Arthropoda</taxon>
        <taxon>Hexapoda</taxon>
        <taxon>Insecta</taxon>
        <taxon>Pterygota</taxon>
        <taxon>Neoptera</taxon>
        <taxon>Endopterygota</taxon>
        <taxon>Lepidoptera</taxon>
        <taxon>Glossata</taxon>
        <taxon>Ditrysia</taxon>
        <taxon>Tineoidea</taxon>
        <taxon>Psychidae</taxon>
        <taxon>Oiketicinae</taxon>
        <taxon>Eumeta</taxon>
    </lineage>
</organism>
<feature type="region of interest" description="Disordered" evidence="1">
    <location>
        <begin position="1"/>
        <end position="116"/>
    </location>
</feature>
<gene>
    <name evidence="2" type="ORF">EVAR_55372_1</name>
</gene>
<reference evidence="2 3" key="1">
    <citation type="journal article" date="2019" name="Commun. Biol.">
        <title>The bagworm genome reveals a unique fibroin gene that provides high tensile strength.</title>
        <authorList>
            <person name="Kono N."/>
            <person name="Nakamura H."/>
            <person name="Ohtoshi R."/>
            <person name="Tomita M."/>
            <person name="Numata K."/>
            <person name="Arakawa K."/>
        </authorList>
    </citation>
    <scope>NUCLEOTIDE SEQUENCE [LARGE SCALE GENOMIC DNA]</scope>
</reference>
<evidence type="ECO:0000256" key="1">
    <source>
        <dbReference type="SAM" id="MobiDB-lite"/>
    </source>
</evidence>
<name>A0A4C1YWV9_EUMVA</name>
<protein>
    <submittedName>
        <fullName evidence="2">Uncharacterized protein</fullName>
    </submittedName>
</protein>